<name>A0A839URI0_9GAMM</name>
<feature type="transmembrane region" description="Helical" evidence="1">
    <location>
        <begin position="82"/>
        <end position="103"/>
    </location>
</feature>
<accession>A0A839URI0</accession>
<sequence length="171" mass="18976">MQAENLRKIVNALMFQIAWFGVVLAHNPWAFAIAGLFLLVHFAFIAQHPVQEALFIGVASMLGIAFDVVWFSLGWLHSGSHGIYPLWLAAMWPLFLATLHHSLSWLQGRLLLASVLGAIFAPLSYFGGAKLSPVTLTEPVWALAAISLFWAVFLPICYWQLGRVARNYSPA</sequence>
<feature type="transmembrane region" description="Helical" evidence="1">
    <location>
        <begin position="110"/>
        <end position="128"/>
    </location>
</feature>
<dbReference type="Pfam" id="PF11086">
    <property type="entry name" value="DUF2878"/>
    <property type="match status" value="1"/>
</dbReference>
<dbReference type="RefSeq" id="WP_183910800.1">
    <property type="nucleotide sequence ID" value="NZ_JACHXZ010000003.1"/>
</dbReference>
<feature type="transmembrane region" description="Helical" evidence="1">
    <location>
        <begin position="53"/>
        <end position="76"/>
    </location>
</feature>
<evidence type="ECO:0000313" key="2">
    <source>
        <dbReference type="EMBL" id="MBB3169321.1"/>
    </source>
</evidence>
<reference evidence="2 3" key="1">
    <citation type="submission" date="2020-08" db="EMBL/GenBank/DDBJ databases">
        <title>Genomic Encyclopedia of Type Strains, Phase III (KMG-III): the genomes of soil and plant-associated and newly described type strains.</title>
        <authorList>
            <person name="Whitman W."/>
        </authorList>
    </citation>
    <scope>NUCLEOTIDE SEQUENCE [LARGE SCALE GENOMIC DNA]</scope>
    <source>
        <strain evidence="2 3">CECT 8571</strain>
    </source>
</reference>
<protein>
    <submittedName>
        <fullName evidence="2">Vacuolar-type H+-ATPase subunit I/STV1</fullName>
    </submittedName>
</protein>
<keyword evidence="1" id="KW-0812">Transmembrane</keyword>
<evidence type="ECO:0000313" key="3">
    <source>
        <dbReference type="Proteomes" id="UP000559987"/>
    </source>
</evidence>
<dbReference type="Proteomes" id="UP000559987">
    <property type="component" value="Unassembled WGS sequence"/>
</dbReference>
<evidence type="ECO:0000256" key="1">
    <source>
        <dbReference type="SAM" id="Phobius"/>
    </source>
</evidence>
<feature type="transmembrane region" description="Helical" evidence="1">
    <location>
        <begin position="140"/>
        <end position="161"/>
    </location>
</feature>
<dbReference type="AlphaFoldDB" id="A0A839URI0"/>
<organism evidence="2 3">
    <name type="scientific">Simiduia aestuariiviva</name>
    <dbReference type="NCBI Taxonomy" id="1510459"/>
    <lineage>
        <taxon>Bacteria</taxon>
        <taxon>Pseudomonadati</taxon>
        <taxon>Pseudomonadota</taxon>
        <taxon>Gammaproteobacteria</taxon>
        <taxon>Cellvibrionales</taxon>
        <taxon>Cellvibrionaceae</taxon>
        <taxon>Simiduia</taxon>
    </lineage>
</organism>
<keyword evidence="3" id="KW-1185">Reference proteome</keyword>
<keyword evidence="1" id="KW-0472">Membrane</keyword>
<dbReference type="InterPro" id="IPR021306">
    <property type="entry name" value="DUF2878"/>
</dbReference>
<proteinExistence type="predicted"/>
<comment type="caution">
    <text evidence="2">The sequence shown here is derived from an EMBL/GenBank/DDBJ whole genome shotgun (WGS) entry which is preliminary data.</text>
</comment>
<dbReference type="EMBL" id="JACHXZ010000003">
    <property type="protein sequence ID" value="MBB3169321.1"/>
    <property type="molecule type" value="Genomic_DNA"/>
</dbReference>
<gene>
    <name evidence="2" type="ORF">FHS30_002529</name>
</gene>
<keyword evidence="1" id="KW-1133">Transmembrane helix</keyword>